<evidence type="ECO:0000313" key="5">
    <source>
        <dbReference type="EMBL" id="GAA3382407.1"/>
    </source>
</evidence>
<feature type="signal peptide" evidence="3">
    <location>
        <begin position="1"/>
        <end position="22"/>
    </location>
</feature>
<dbReference type="Pfam" id="PF13407">
    <property type="entry name" value="Peripla_BP_4"/>
    <property type="match status" value="1"/>
</dbReference>
<dbReference type="EMBL" id="BAAAYN010000002">
    <property type="protein sequence ID" value="GAA3382407.1"/>
    <property type="molecule type" value="Genomic_DNA"/>
</dbReference>
<sequence>MFTLRRGVAVAAAVLLALSAAACESSDEGSESGSSSDSAKIALLLPESQTTRYEQFDKPLFEAKVKSLCADCEVIYNNANQQTDTQQQQAEAALNDGAKVLVLDPVDGAAAASIVNTAKAKKVPVISYDRLVTGADLDYYISFDNEKVGALQATSLVDQLKKSGKTSGNVVMINGSPTDNNAKLFNKGAHSVLDKSGFKLEPTPDFFTPEWKPENAQTFMDGQISKLGKTGFVGVYAANDGTAGGAIAAMKAAGVTPLPPVTGQDAELAAIQRIVAGDQFMTVYKAIKPEAEKAAEIAVALAQGKEITETTTPVNNGKEDVPSILLTPVAVTKDNIKTTVVADNFYTAAQICTADYAAACKAAGLQ</sequence>
<dbReference type="PROSITE" id="PS51257">
    <property type="entry name" value="PROKAR_LIPOPROTEIN"/>
    <property type="match status" value="1"/>
</dbReference>
<evidence type="ECO:0000256" key="1">
    <source>
        <dbReference type="ARBA" id="ARBA00004196"/>
    </source>
</evidence>
<organism evidence="5 6">
    <name type="scientific">Cryptosporangium minutisporangium</name>
    <dbReference type="NCBI Taxonomy" id="113569"/>
    <lineage>
        <taxon>Bacteria</taxon>
        <taxon>Bacillati</taxon>
        <taxon>Actinomycetota</taxon>
        <taxon>Actinomycetes</taxon>
        <taxon>Cryptosporangiales</taxon>
        <taxon>Cryptosporangiaceae</taxon>
        <taxon>Cryptosporangium</taxon>
    </lineage>
</organism>
<dbReference type="Proteomes" id="UP001501676">
    <property type="component" value="Unassembled WGS sequence"/>
</dbReference>
<keyword evidence="2 3" id="KW-0732">Signal</keyword>
<feature type="domain" description="Periplasmic binding protein" evidence="4">
    <location>
        <begin position="41"/>
        <end position="306"/>
    </location>
</feature>
<gene>
    <name evidence="5" type="ORF">GCM10020369_04150</name>
</gene>
<feature type="chain" id="PRO_5045981660" evidence="3">
    <location>
        <begin position="23"/>
        <end position="366"/>
    </location>
</feature>
<dbReference type="InterPro" id="IPR025997">
    <property type="entry name" value="SBP_2_dom"/>
</dbReference>
<reference evidence="6" key="1">
    <citation type="journal article" date="2019" name="Int. J. Syst. Evol. Microbiol.">
        <title>The Global Catalogue of Microorganisms (GCM) 10K type strain sequencing project: providing services to taxonomists for standard genome sequencing and annotation.</title>
        <authorList>
            <consortium name="The Broad Institute Genomics Platform"/>
            <consortium name="The Broad Institute Genome Sequencing Center for Infectious Disease"/>
            <person name="Wu L."/>
            <person name="Ma J."/>
        </authorList>
    </citation>
    <scope>NUCLEOTIDE SEQUENCE [LARGE SCALE GENOMIC DNA]</scope>
    <source>
        <strain evidence="6">JCM 9458</strain>
    </source>
</reference>
<dbReference type="SUPFAM" id="SSF53822">
    <property type="entry name" value="Periplasmic binding protein-like I"/>
    <property type="match status" value="1"/>
</dbReference>
<comment type="subcellular location">
    <subcellularLocation>
        <location evidence="1">Cell envelope</location>
    </subcellularLocation>
</comment>
<name>A0ABP6SQP4_9ACTN</name>
<dbReference type="Gene3D" id="3.40.50.2300">
    <property type="match status" value="2"/>
</dbReference>
<dbReference type="InterPro" id="IPR050555">
    <property type="entry name" value="Bact_Solute-Bind_Prot2"/>
</dbReference>
<dbReference type="CDD" id="cd19995">
    <property type="entry name" value="PBP1_ABC_xylose_binding-like"/>
    <property type="match status" value="1"/>
</dbReference>
<dbReference type="PANTHER" id="PTHR30036:SF1">
    <property type="entry name" value="D-XYLOSE-BINDING PERIPLASMIC PROTEIN"/>
    <property type="match status" value="1"/>
</dbReference>
<evidence type="ECO:0000259" key="4">
    <source>
        <dbReference type="Pfam" id="PF13407"/>
    </source>
</evidence>
<protein>
    <submittedName>
        <fullName evidence="5">Sugar ABC transporter substrate-binding protein</fullName>
    </submittedName>
</protein>
<evidence type="ECO:0000256" key="2">
    <source>
        <dbReference type="ARBA" id="ARBA00022729"/>
    </source>
</evidence>
<keyword evidence="6" id="KW-1185">Reference proteome</keyword>
<dbReference type="InterPro" id="IPR028082">
    <property type="entry name" value="Peripla_BP_I"/>
</dbReference>
<comment type="caution">
    <text evidence="5">The sequence shown here is derived from an EMBL/GenBank/DDBJ whole genome shotgun (WGS) entry which is preliminary data.</text>
</comment>
<accession>A0ABP6SQP4</accession>
<dbReference type="PANTHER" id="PTHR30036">
    <property type="entry name" value="D-XYLOSE-BINDING PERIPLASMIC PROTEIN"/>
    <property type="match status" value="1"/>
</dbReference>
<evidence type="ECO:0000313" key="6">
    <source>
        <dbReference type="Proteomes" id="UP001501676"/>
    </source>
</evidence>
<evidence type="ECO:0000256" key="3">
    <source>
        <dbReference type="SAM" id="SignalP"/>
    </source>
</evidence>
<proteinExistence type="predicted"/>
<dbReference type="RefSeq" id="WP_345726189.1">
    <property type="nucleotide sequence ID" value="NZ_BAAAYN010000002.1"/>
</dbReference>